<dbReference type="InterPro" id="IPR002711">
    <property type="entry name" value="HNH"/>
</dbReference>
<dbReference type="Gene3D" id="1.10.30.50">
    <property type="match status" value="1"/>
</dbReference>
<proteinExistence type="predicted"/>
<dbReference type="InterPro" id="IPR000477">
    <property type="entry name" value="RT_dom"/>
</dbReference>
<feature type="transmembrane region" description="Helical" evidence="1">
    <location>
        <begin position="7"/>
        <end position="26"/>
    </location>
</feature>
<keyword evidence="1" id="KW-1133">Transmembrane helix</keyword>
<sequence length="933" mass="107824">MRREQLVSAIIVILLCNVMIILWFAIMDGLMRLNSLHEYLSTEGLANELISEGCTKWGKIQTLSEVFSTLDIALVVILSLMRMNPYYKIGSAILGSSEINSRSKSFIYERNKDECIYFKSIIRSTKTEEDLIFIQDGNSLKAYLTKHGNLGKGILLKWNNVKFHILKSWFKVTVIYLYVYSLLGIVRLYNLFIISFIQIINRIHGGKISEEAKVLSNVRNTIKHQSRDRLGLQWPRVEHIGQKLNSRCLSMNELYIQKRSYSKTREDISEFQLYLKSVVNGVFVWPNSFVLGHIRKVVHEQQMELVHLANIHGAKSELVMKRQMMLVNSIIFRLHAVDKLSHSRGSLTSGVDNVCIEGVDKDRALLVEIVEWLGTTVKHPKLYKSDPVKRVWIPKGNEKLRPIGIPTLKDRGLQYLINLVVEPLVEMTSDPHNYGFRPYRSTKNAIAYLRSHLHTIDSSKKGNHFTTASNVENNLLRLLPENKWILDADIKGFFDNINHDWLLNNLTLHPKLLLIIKAWLKSGVIDGKIFQLTESGTPQGGVISPTLVNFTLNGLEKVVMEALYPLTKSKEQRIRIKLKDGTYTCVASSLAYVRYADDFVVLVRSKHIMLTFIKPAIEKFLAERGLNLNEEKTKLFRLSDPGCQLDFLGYTFKYQDKWSIKRHVFYHNHAGSRGIALYPNKTKVLSFIEKLKLIFKKSMNLDAYNLITKLNPILRGWSNYYNMGNSSHYRDTVRNSLYHLIWRWAHRKHRRWNRHAIAKTYFLTAKVEGTKLSNTEYSMFKNVKWVFHGKTSAQSRYNVDKTKLIYLVDVGNVSQLLAAKYYNIPQNLIHIHAYHNDYMKIVEYNTNVNFKALGVNAPFKQKLLIRQNNLCPVCQSTLTESSVGWTNVLHIHHINPIAKGGARNKLDNLILVHSWCHKDLHRVNRSHKNEIVL</sequence>
<accession>A0AAJ8WA06</accession>
<keyword evidence="1" id="KW-0812">Transmembrane</keyword>
<dbReference type="SUPFAM" id="SSF56672">
    <property type="entry name" value="DNA/RNA polymerases"/>
    <property type="match status" value="1"/>
</dbReference>
<dbReference type="CDD" id="cd00085">
    <property type="entry name" value="HNHc"/>
    <property type="match status" value="1"/>
</dbReference>
<dbReference type="VEuPathDB" id="FungiDB:CapafMp06.1"/>
<keyword evidence="1" id="KW-0472">Membrane</keyword>
<feature type="domain" description="Reverse transcriptase" evidence="2">
    <location>
        <begin position="374"/>
        <end position="652"/>
    </location>
</feature>
<dbReference type="InterPro" id="IPR003615">
    <property type="entry name" value="HNH_nuc"/>
</dbReference>
<dbReference type="PANTHER" id="PTHR34047">
    <property type="entry name" value="NUCLEAR INTRON MATURASE 1, MITOCHONDRIAL-RELATED"/>
    <property type="match status" value="1"/>
</dbReference>
<dbReference type="EnsemblFungi" id="CapafMp06.1-T">
    <property type="protein sequence ID" value="CapafMp06.1-T-p1"/>
    <property type="gene ID" value="CapafMp06.1"/>
</dbReference>
<gene>
    <name evidence="3" type="ordered locus">CapafMp06.1</name>
</gene>
<dbReference type="SMART" id="SM00507">
    <property type="entry name" value="HNHc"/>
    <property type="match status" value="1"/>
</dbReference>
<name>A0AAJ8WA06_CANPC</name>
<dbReference type="Pfam" id="PF00078">
    <property type="entry name" value="RVT_1"/>
    <property type="match status" value="1"/>
</dbReference>
<reference evidence="4" key="1">
    <citation type="submission" date="2025-05" db="UniProtKB">
        <authorList>
            <consortium name="EnsemblFungi"/>
        </authorList>
    </citation>
    <scope>IDENTIFICATION</scope>
</reference>
<dbReference type="PANTHER" id="PTHR34047:SF8">
    <property type="entry name" value="PROTEIN YKFC"/>
    <property type="match status" value="1"/>
</dbReference>
<protein>
    <recommendedName>
        <fullName evidence="2">Reverse transcriptase domain-containing protein</fullName>
    </recommendedName>
</protein>
<evidence type="ECO:0000259" key="2">
    <source>
        <dbReference type="PROSITE" id="PS50878"/>
    </source>
</evidence>
<dbReference type="InterPro" id="IPR051083">
    <property type="entry name" value="GrpII_Intron_Splice-Mob/Def"/>
</dbReference>
<dbReference type="Pfam" id="PF01844">
    <property type="entry name" value="HNH"/>
    <property type="match status" value="1"/>
</dbReference>
<dbReference type="PROSITE" id="PS50878">
    <property type="entry name" value="RT_POL"/>
    <property type="match status" value="1"/>
</dbReference>
<dbReference type="CDD" id="cd01651">
    <property type="entry name" value="RT_G2_intron"/>
    <property type="match status" value="1"/>
</dbReference>
<dbReference type="Pfam" id="PF08388">
    <property type="entry name" value="GIIM"/>
    <property type="match status" value="1"/>
</dbReference>
<dbReference type="CGD" id="CAL0000145042">
    <property type="gene designation" value="CapafMp06.1"/>
</dbReference>
<evidence type="ECO:0000256" key="1">
    <source>
        <dbReference type="SAM" id="Phobius"/>
    </source>
</evidence>
<evidence type="ECO:0000313" key="4">
    <source>
        <dbReference type="EnsemblFungi" id="CapafMp06.1-T-p1"/>
    </source>
</evidence>
<feature type="transmembrane region" description="Helical" evidence="1">
    <location>
        <begin position="66"/>
        <end position="83"/>
    </location>
</feature>
<dbReference type="InterPro" id="IPR043502">
    <property type="entry name" value="DNA/RNA_pol_sf"/>
</dbReference>
<evidence type="ECO:0000313" key="3">
    <source>
        <dbReference type="CGD" id="CAL0000145042"/>
    </source>
</evidence>
<dbReference type="InterPro" id="IPR013597">
    <property type="entry name" value="Mat_intron_G2"/>
</dbReference>
<organism evidence="4">
    <name type="scientific">Candida parapsilosis (strain CDC 317 / ATCC MYA-4646)</name>
    <name type="common">Yeast</name>
    <name type="synonym">Monilia parapsilosis</name>
    <dbReference type="NCBI Taxonomy" id="578454"/>
    <lineage>
        <taxon>Eukaryota</taxon>
        <taxon>Fungi</taxon>
        <taxon>Dikarya</taxon>
        <taxon>Ascomycota</taxon>
        <taxon>Saccharomycotina</taxon>
        <taxon>Pichiomycetes</taxon>
        <taxon>Debaryomycetaceae</taxon>
        <taxon>Candida/Lodderomyces clade</taxon>
        <taxon>Candida</taxon>
    </lineage>
</organism>
<feature type="transmembrane region" description="Helical" evidence="1">
    <location>
        <begin position="175"/>
        <end position="200"/>
    </location>
</feature>